<gene>
    <name evidence="2" type="ORF">E2C01_006600</name>
</gene>
<dbReference type="AlphaFoldDB" id="A0A5B7CYA2"/>
<evidence type="ECO:0000313" key="3">
    <source>
        <dbReference type="Proteomes" id="UP000324222"/>
    </source>
</evidence>
<dbReference type="EMBL" id="VSRR010000311">
    <property type="protein sequence ID" value="MPC13851.1"/>
    <property type="molecule type" value="Genomic_DNA"/>
</dbReference>
<reference evidence="2 3" key="1">
    <citation type="submission" date="2019-05" db="EMBL/GenBank/DDBJ databases">
        <title>Another draft genome of Portunus trituberculatus and its Hox gene families provides insights of decapod evolution.</title>
        <authorList>
            <person name="Jeong J.-H."/>
            <person name="Song I."/>
            <person name="Kim S."/>
            <person name="Choi T."/>
            <person name="Kim D."/>
            <person name="Ryu S."/>
            <person name="Kim W."/>
        </authorList>
    </citation>
    <scope>NUCLEOTIDE SEQUENCE [LARGE SCALE GENOMIC DNA]</scope>
    <source>
        <tissue evidence="2">Muscle</tissue>
    </source>
</reference>
<keyword evidence="3" id="KW-1185">Reference proteome</keyword>
<dbReference type="Proteomes" id="UP000324222">
    <property type="component" value="Unassembled WGS sequence"/>
</dbReference>
<accession>A0A5B7CYA2</accession>
<comment type="caution">
    <text evidence="2">The sequence shown here is derived from an EMBL/GenBank/DDBJ whole genome shotgun (WGS) entry which is preliminary data.</text>
</comment>
<name>A0A5B7CYA2_PORTR</name>
<feature type="compositionally biased region" description="Polar residues" evidence="1">
    <location>
        <begin position="35"/>
        <end position="44"/>
    </location>
</feature>
<evidence type="ECO:0000256" key="1">
    <source>
        <dbReference type="SAM" id="MobiDB-lite"/>
    </source>
</evidence>
<organism evidence="2 3">
    <name type="scientific">Portunus trituberculatus</name>
    <name type="common">Swimming crab</name>
    <name type="synonym">Neptunus trituberculatus</name>
    <dbReference type="NCBI Taxonomy" id="210409"/>
    <lineage>
        <taxon>Eukaryota</taxon>
        <taxon>Metazoa</taxon>
        <taxon>Ecdysozoa</taxon>
        <taxon>Arthropoda</taxon>
        <taxon>Crustacea</taxon>
        <taxon>Multicrustacea</taxon>
        <taxon>Malacostraca</taxon>
        <taxon>Eumalacostraca</taxon>
        <taxon>Eucarida</taxon>
        <taxon>Decapoda</taxon>
        <taxon>Pleocyemata</taxon>
        <taxon>Brachyura</taxon>
        <taxon>Eubrachyura</taxon>
        <taxon>Portunoidea</taxon>
        <taxon>Portunidae</taxon>
        <taxon>Portuninae</taxon>
        <taxon>Portunus</taxon>
    </lineage>
</organism>
<sequence>MAEVVAVVVVRTRRTGEQTHFSGTQLKHRPRQAPPQLNQTSASIPTAGDALDPGPFTLTAEPIPRVHPYSRRHPFALFLHGAPWLMLRFQPWSSHSHSHTTLTDNSQPASQKCTNHHTHKLPTTPHAFPPSHHPQNTTQVFPIHWAFLQHSFPSLHPASILLLLQSPSGCLKMMKFAKFSTGNGPQCISVLILTPPVSL</sequence>
<evidence type="ECO:0000313" key="2">
    <source>
        <dbReference type="EMBL" id="MPC13851.1"/>
    </source>
</evidence>
<feature type="region of interest" description="Disordered" evidence="1">
    <location>
        <begin position="16"/>
        <end position="47"/>
    </location>
</feature>
<proteinExistence type="predicted"/>
<protein>
    <submittedName>
        <fullName evidence="2">Uncharacterized protein</fullName>
    </submittedName>
</protein>